<organism evidence="2 3">
    <name type="scientific">Calocera viscosa (strain TUFC12733)</name>
    <dbReference type="NCBI Taxonomy" id="1330018"/>
    <lineage>
        <taxon>Eukaryota</taxon>
        <taxon>Fungi</taxon>
        <taxon>Dikarya</taxon>
        <taxon>Basidiomycota</taxon>
        <taxon>Agaricomycotina</taxon>
        <taxon>Dacrymycetes</taxon>
        <taxon>Dacrymycetales</taxon>
        <taxon>Dacrymycetaceae</taxon>
        <taxon>Calocera</taxon>
    </lineage>
</organism>
<feature type="compositionally biased region" description="Basic and acidic residues" evidence="1">
    <location>
        <begin position="554"/>
        <end position="571"/>
    </location>
</feature>
<accession>A0A167I2Y7</accession>
<evidence type="ECO:0000313" key="2">
    <source>
        <dbReference type="EMBL" id="KZO92242.1"/>
    </source>
</evidence>
<feature type="compositionally biased region" description="Low complexity" evidence="1">
    <location>
        <begin position="944"/>
        <end position="957"/>
    </location>
</feature>
<feature type="compositionally biased region" description="Polar residues" evidence="1">
    <location>
        <begin position="693"/>
        <end position="711"/>
    </location>
</feature>
<feature type="compositionally biased region" description="Low complexity" evidence="1">
    <location>
        <begin position="358"/>
        <end position="380"/>
    </location>
</feature>
<evidence type="ECO:0000313" key="3">
    <source>
        <dbReference type="Proteomes" id="UP000076738"/>
    </source>
</evidence>
<feature type="region of interest" description="Disordered" evidence="1">
    <location>
        <begin position="691"/>
        <end position="723"/>
    </location>
</feature>
<dbReference type="EMBL" id="KV417312">
    <property type="protein sequence ID" value="KZO92242.1"/>
    <property type="molecule type" value="Genomic_DNA"/>
</dbReference>
<evidence type="ECO:0000256" key="1">
    <source>
        <dbReference type="SAM" id="MobiDB-lite"/>
    </source>
</evidence>
<reference evidence="2 3" key="1">
    <citation type="journal article" date="2016" name="Mol. Biol. Evol.">
        <title>Comparative Genomics of Early-Diverging Mushroom-Forming Fungi Provides Insights into the Origins of Lignocellulose Decay Capabilities.</title>
        <authorList>
            <person name="Nagy L.G."/>
            <person name="Riley R."/>
            <person name="Tritt A."/>
            <person name="Adam C."/>
            <person name="Daum C."/>
            <person name="Floudas D."/>
            <person name="Sun H."/>
            <person name="Yadav J.S."/>
            <person name="Pangilinan J."/>
            <person name="Larsson K.H."/>
            <person name="Matsuura K."/>
            <person name="Barry K."/>
            <person name="Labutti K."/>
            <person name="Kuo R."/>
            <person name="Ohm R.A."/>
            <person name="Bhattacharya S.S."/>
            <person name="Shirouzu T."/>
            <person name="Yoshinaga Y."/>
            <person name="Martin F.M."/>
            <person name="Grigoriev I.V."/>
            <person name="Hibbett D.S."/>
        </authorList>
    </citation>
    <scope>NUCLEOTIDE SEQUENCE [LARGE SCALE GENOMIC DNA]</scope>
    <source>
        <strain evidence="2 3">TUFC12733</strain>
    </source>
</reference>
<feature type="region of interest" description="Disordered" evidence="1">
    <location>
        <begin position="549"/>
        <end position="674"/>
    </location>
</feature>
<keyword evidence="3" id="KW-1185">Reference proteome</keyword>
<name>A0A167I2Y7_CALVF</name>
<gene>
    <name evidence="2" type="ORF">CALVIDRAFT_541054</name>
</gene>
<feature type="compositionally biased region" description="Low complexity" evidence="1">
    <location>
        <begin position="634"/>
        <end position="650"/>
    </location>
</feature>
<dbReference type="AlphaFoldDB" id="A0A167I2Y7"/>
<feature type="compositionally biased region" description="Polar residues" evidence="1">
    <location>
        <begin position="462"/>
        <end position="472"/>
    </location>
</feature>
<proteinExistence type="predicted"/>
<feature type="region of interest" description="Disordered" evidence="1">
    <location>
        <begin position="898"/>
        <end position="971"/>
    </location>
</feature>
<sequence>MSSIPELLVQRRQPSALTLNVDRYPNHTQILVVWERNASGKVRLDHISPGYSERAFLDELGRRELKEIHTVREWAAYKSGQKMAYFYAVLVPATSRGSLREKFRIWSDMKPLEEADYAKHANGSLGIQLEEDIFADTGSSNGSRPKNTEPTAQLALDFVELRRHPPALEMADVRDETRYIVVFERDGCDEVIEEHNTPKQSADMLRAELRKKRGPLLASDIIRVQEWAAYMRRDEVAYFYMVSILDAAVERFEQAIRDSERLELFEDSKYVRRPDGTILMDTRGQEDLPLWAGVPISRQEIHSTPRVTFRDLSGTSSTNGTSTTLADLLVQPASGRERSATPQLPTTLVLADGRSADVSGGQRRSGVSGRGRSPSPSLLGQASTSTLVGDNLPPWAKEAASLIRKADMEQPGPREPSPGMPSKKRVRSPEATADKASTPVSADLATIWDRLPSGNGPPAIQESRSTGLSHHGSTAAARRIPVFHPYREAKRKAPSNIVHSRALVPYNSTSPEPTEPVFPAAAFSLGPFGGRNGIWDARPSERLAHATLPLLETDENKSSAREQPKHADNFDRQQSPLGLAAARPGFTHAPSPLPLRRSNAVDRAQTVTSPSIPPGLSNHTQSSQRLPLSPPPSATSALSAHALSFSPSPSTNSDDQAISPNGERMPWNGPDHARFASVGQGILRIPPQAQEPLGSQLSTTGQTSGQPSATHHTPMPMSSMHAPVTGMGALQATRPGGWTMQNMAVHLQKQNASLQGPQFQNVPQNQSTGFPIMPGGTSNWMMVPDTQFQVGNNPPTNTGSMAIPFNASLHMGLNAAGAQPYHAVVPHWPVAPPPQYFPAVQLPKTSFPPPPDLRTIAPSYGLAPGWRYADPPTMIHIPVAPAGAFHMPVPAAPILKHAVPPGLSPPQPNEGNSAMIPRQQSPTKVGSVGGSPSQNVAPSQVAGAEASASSPVPSPMSTDARTTLPTPPTTVVLPASGLSQSMNSPAGKSTEKSVVVTDILEVGTARPADGPSTSPVPLQVEAAGTEAFEIGIGQTTLTSSLGLGIKRPEVSPPEATPTIASPASVAGIGSVEPKSNLPLHTFRDEGVQTEAETPKFRRRRHSFSSLASIMPVVEKWRTRVHIAPLSTGELDTLLITAVDVPHPRKAHRLEDLDKAASALKLRAKNGLRRSQSVSVRVTVDLLGLVEALKQPPALVEHLTSSLVARFLTHVLNILEIGPLADVRCAPIQMDPNSSEDRWICESILLADRKEYPNLYQDLQHHLPSYLTLQGPAVPDVQGS</sequence>
<feature type="region of interest" description="Disordered" evidence="1">
    <location>
        <begin position="333"/>
        <end position="393"/>
    </location>
</feature>
<dbReference type="Proteomes" id="UP000076738">
    <property type="component" value="Unassembled WGS sequence"/>
</dbReference>
<protein>
    <submittedName>
        <fullName evidence="2">Uncharacterized protein</fullName>
    </submittedName>
</protein>
<feature type="compositionally biased region" description="Polar residues" evidence="1">
    <location>
        <begin position="918"/>
        <end position="938"/>
    </location>
</feature>
<feature type="region of interest" description="Disordered" evidence="1">
    <location>
        <begin position="406"/>
        <end position="476"/>
    </location>
</feature>